<dbReference type="Proteomes" id="UP001057134">
    <property type="component" value="Chromosome"/>
</dbReference>
<evidence type="ECO:0000313" key="2">
    <source>
        <dbReference type="Proteomes" id="UP001057134"/>
    </source>
</evidence>
<name>A0ABY4RIV5_9BACL</name>
<gene>
    <name evidence="1" type="ORF">SK3146_01504</name>
</gene>
<organism evidence="1 2">
    <name type="scientific">Paenibacillus konkukensis</name>
    <dbReference type="NCBI Taxonomy" id="2020716"/>
    <lineage>
        <taxon>Bacteria</taxon>
        <taxon>Bacillati</taxon>
        <taxon>Bacillota</taxon>
        <taxon>Bacilli</taxon>
        <taxon>Bacillales</taxon>
        <taxon>Paenibacillaceae</taxon>
        <taxon>Paenibacillus</taxon>
    </lineage>
</organism>
<proteinExistence type="predicted"/>
<dbReference type="EMBL" id="CP027059">
    <property type="protein sequence ID" value="UQZ82347.1"/>
    <property type="molecule type" value="Genomic_DNA"/>
</dbReference>
<evidence type="ECO:0008006" key="3">
    <source>
        <dbReference type="Google" id="ProtNLM"/>
    </source>
</evidence>
<accession>A0ABY4RIV5</accession>
<reference evidence="1" key="2">
    <citation type="journal article" date="2021" name="J Anim Sci Technol">
        <title>Complete genome sequence of Paenibacillus konkukensis sp. nov. SK3146 as a potential probiotic strain.</title>
        <authorList>
            <person name="Jung H.I."/>
            <person name="Park S."/>
            <person name="Niu K.M."/>
            <person name="Lee S.W."/>
            <person name="Kothari D."/>
            <person name="Yi K.J."/>
            <person name="Kim S.K."/>
        </authorList>
    </citation>
    <scope>NUCLEOTIDE SEQUENCE</scope>
    <source>
        <strain evidence="1">SK3146</strain>
    </source>
</reference>
<dbReference type="RefSeq" id="WP_249864494.1">
    <property type="nucleotide sequence ID" value="NZ_CP027059.1"/>
</dbReference>
<protein>
    <recommendedName>
        <fullName evidence="3">Peptidylprolyl isomerase</fullName>
    </recommendedName>
</protein>
<evidence type="ECO:0000313" key="1">
    <source>
        <dbReference type="EMBL" id="UQZ82347.1"/>
    </source>
</evidence>
<keyword evidence="2" id="KW-1185">Reference proteome</keyword>
<reference evidence="1" key="1">
    <citation type="submission" date="2018-02" db="EMBL/GenBank/DDBJ databases">
        <authorList>
            <person name="Kim S.-K."/>
            <person name="Jung H.-I."/>
            <person name="Lee S.-W."/>
        </authorList>
    </citation>
    <scope>NUCLEOTIDE SEQUENCE</scope>
    <source>
        <strain evidence="1">SK3146</strain>
    </source>
</reference>
<sequence length="142" mass="15282">MYIIISPKRILIVGTMVLTITVGIGTWDKAAAANGRSIPLATADHQDASAAREDRFLQALGAATNEEVYDALLEGQSLADIAGSRQTDVNRIIHLQVAELTAQLDARLAGGSLRQDQYEALKAELTETVKQSVYGRTSSQIE</sequence>